<accession>A0ABT1GAT4</accession>
<dbReference type="PROSITE" id="PS52015">
    <property type="entry name" value="TONB_CTD"/>
    <property type="match status" value="1"/>
</dbReference>
<dbReference type="InterPro" id="IPR006260">
    <property type="entry name" value="TonB/TolA_C"/>
</dbReference>
<evidence type="ECO:0000256" key="9">
    <source>
        <dbReference type="ARBA" id="ARBA00023136"/>
    </source>
</evidence>
<keyword evidence="13" id="KW-1185">Reference proteome</keyword>
<dbReference type="NCBIfam" id="TIGR01352">
    <property type="entry name" value="tonB_Cterm"/>
    <property type="match status" value="1"/>
</dbReference>
<keyword evidence="8" id="KW-1133">Transmembrane helix</keyword>
<evidence type="ECO:0000256" key="8">
    <source>
        <dbReference type="ARBA" id="ARBA00022989"/>
    </source>
</evidence>
<protein>
    <recommendedName>
        <fullName evidence="10">Protein TonB</fullName>
    </recommendedName>
</protein>
<keyword evidence="5 10" id="KW-0997">Cell inner membrane</keyword>
<dbReference type="Pfam" id="PF03544">
    <property type="entry name" value="TonB_C"/>
    <property type="match status" value="1"/>
</dbReference>
<comment type="function">
    <text evidence="10">Interacts with outer membrane receptor proteins that carry out high-affinity binding and energy dependent uptake into the periplasmic space of specific substrates. It could act to transduce energy from the cytoplasmic membrane to specific energy-requiring processes in the outer membrane, resulting in the release into the periplasm of ligands bound by these outer membrane proteins.</text>
</comment>
<comment type="subcellular location">
    <subcellularLocation>
        <location evidence="1 10">Cell inner membrane</location>
        <topology evidence="1 10">Single-pass membrane protein</topology>
        <orientation evidence="1 10">Periplasmic side</orientation>
    </subcellularLocation>
</comment>
<keyword evidence="4 10" id="KW-1003">Cell membrane</keyword>
<evidence type="ECO:0000256" key="4">
    <source>
        <dbReference type="ARBA" id="ARBA00022475"/>
    </source>
</evidence>
<keyword evidence="9" id="KW-0472">Membrane</keyword>
<evidence type="ECO:0000259" key="11">
    <source>
        <dbReference type="PROSITE" id="PS52015"/>
    </source>
</evidence>
<keyword evidence="3 10" id="KW-0813">Transport</keyword>
<dbReference type="PRINTS" id="PR01374">
    <property type="entry name" value="TONBPROTEIN"/>
</dbReference>
<dbReference type="Proteomes" id="UP001523550">
    <property type="component" value="Unassembled WGS sequence"/>
</dbReference>
<name>A0ABT1GAT4_9GAMM</name>
<keyword evidence="10" id="KW-0735">Signal-anchor</keyword>
<dbReference type="SUPFAM" id="SSF74653">
    <property type="entry name" value="TolA/TonB C-terminal domain"/>
    <property type="match status" value="1"/>
</dbReference>
<dbReference type="InterPro" id="IPR003538">
    <property type="entry name" value="TonB"/>
</dbReference>
<evidence type="ECO:0000256" key="5">
    <source>
        <dbReference type="ARBA" id="ARBA00022519"/>
    </source>
</evidence>
<comment type="similarity">
    <text evidence="2 10">Belongs to the TonB family.</text>
</comment>
<keyword evidence="7 10" id="KW-0653">Protein transport</keyword>
<dbReference type="PANTHER" id="PTHR33446:SF14">
    <property type="entry name" value="PROTEIN TONB"/>
    <property type="match status" value="1"/>
</dbReference>
<dbReference type="EMBL" id="JALJYF010000002">
    <property type="protein sequence ID" value="MCP1728428.1"/>
    <property type="molecule type" value="Genomic_DNA"/>
</dbReference>
<dbReference type="InterPro" id="IPR051045">
    <property type="entry name" value="TonB-dependent_transducer"/>
</dbReference>
<sequence>MKIILASVGGAIVAVLLFITMNTMIGVDDATGMEKLDAQRIDFIRVERDERVRERTRHLPEPLMEVEPPPPQMMQHRQQMEMSHRPQLQFDRPNLGIAGGVPIGPYLGRMDQAGNRDGDVMPLVRIEPQWPREALIQGVEGWVRVSFTITPEGRVVNARVVDSQPRRMFDRSALRAVEQWRFQPRIVDGRPVERQATQIIDFRLADQN</sequence>
<evidence type="ECO:0000256" key="3">
    <source>
        <dbReference type="ARBA" id="ARBA00022448"/>
    </source>
</evidence>
<keyword evidence="6" id="KW-0812">Transmembrane</keyword>
<evidence type="ECO:0000256" key="10">
    <source>
        <dbReference type="RuleBase" id="RU362123"/>
    </source>
</evidence>
<feature type="domain" description="TonB C-terminal" evidence="11">
    <location>
        <begin position="115"/>
        <end position="208"/>
    </location>
</feature>
<evidence type="ECO:0000313" key="12">
    <source>
        <dbReference type="EMBL" id="MCP1728428.1"/>
    </source>
</evidence>
<dbReference type="InterPro" id="IPR037682">
    <property type="entry name" value="TonB_C"/>
</dbReference>
<reference evidence="12 13" key="1">
    <citation type="submission" date="2022-03" db="EMBL/GenBank/DDBJ databases">
        <title>Genomic Encyclopedia of Type Strains, Phase III (KMG-III): the genomes of soil and plant-associated and newly described type strains.</title>
        <authorList>
            <person name="Whitman W."/>
        </authorList>
    </citation>
    <scope>NUCLEOTIDE SEQUENCE [LARGE SCALE GENOMIC DNA]</scope>
    <source>
        <strain evidence="12 13">BSker1</strain>
    </source>
</reference>
<evidence type="ECO:0000256" key="1">
    <source>
        <dbReference type="ARBA" id="ARBA00004383"/>
    </source>
</evidence>
<dbReference type="PANTHER" id="PTHR33446">
    <property type="entry name" value="PROTEIN TONB-RELATED"/>
    <property type="match status" value="1"/>
</dbReference>
<comment type="caution">
    <text evidence="12">The sequence shown here is derived from an EMBL/GenBank/DDBJ whole genome shotgun (WGS) entry which is preliminary data.</text>
</comment>
<evidence type="ECO:0000256" key="7">
    <source>
        <dbReference type="ARBA" id="ARBA00022927"/>
    </source>
</evidence>
<evidence type="ECO:0000313" key="13">
    <source>
        <dbReference type="Proteomes" id="UP001523550"/>
    </source>
</evidence>
<dbReference type="RefSeq" id="WP_253450552.1">
    <property type="nucleotide sequence ID" value="NZ_JALJYF010000002.1"/>
</dbReference>
<evidence type="ECO:0000256" key="2">
    <source>
        <dbReference type="ARBA" id="ARBA00006555"/>
    </source>
</evidence>
<organism evidence="12 13">
    <name type="scientific">Natronospira proteinivora</name>
    <dbReference type="NCBI Taxonomy" id="1807133"/>
    <lineage>
        <taxon>Bacteria</taxon>
        <taxon>Pseudomonadati</taxon>
        <taxon>Pseudomonadota</taxon>
        <taxon>Gammaproteobacteria</taxon>
        <taxon>Natronospirales</taxon>
        <taxon>Natronospiraceae</taxon>
        <taxon>Natronospira</taxon>
    </lineage>
</organism>
<dbReference type="Gene3D" id="3.30.1150.10">
    <property type="match status" value="1"/>
</dbReference>
<evidence type="ECO:0000256" key="6">
    <source>
        <dbReference type="ARBA" id="ARBA00022692"/>
    </source>
</evidence>
<gene>
    <name evidence="12" type="ORF">J2T60_002428</name>
</gene>
<proteinExistence type="inferred from homology"/>